<name>A0A067T497_GALM3</name>
<dbReference type="AlphaFoldDB" id="A0A067T497"/>
<dbReference type="EMBL" id="KL142382">
    <property type="protein sequence ID" value="KDR74769.1"/>
    <property type="molecule type" value="Genomic_DNA"/>
</dbReference>
<protein>
    <submittedName>
        <fullName evidence="1">Uncharacterized protein</fullName>
    </submittedName>
</protein>
<dbReference type="HOGENOM" id="CLU_2542718_0_0_1"/>
<evidence type="ECO:0000313" key="1">
    <source>
        <dbReference type="EMBL" id="KDR74769.1"/>
    </source>
</evidence>
<organism evidence="1 2">
    <name type="scientific">Galerina marginata (strain CBS 339.88)</name>
    <dbReference type="NCBI Taxonomy" id="685588"/>
    <lineage>
        <taxon>Eukaryota</taxon>
        <taxon>Fungi</taxon>
        <taxon>Dikarya</taxon>
        <taxon>Basidiomycota</taxon>
        <taxon>Agaricomycotina</taxon>
        <taxon>Agaricomycetes</taxon>
        <taxon>Agaricomycetidae</taxon>
        <taxon>Agaricales</taxon>
        <taxon>Agaricineae</taxon>
        <taxon>Strophariaceae</taxon>
        <taxon>Galerina</taxon>
    </lineage>
</organism>
<evidence type="ECO:0000313" key="2">
    <source>
        <dbReference type="Proteomes" id="UP000027222"/>
    </source>
</evidence>
<accession>A0A067T497</accession>
<dbReference type="Proteomes" id="UP000027222">
    <property type="component" value="Unassembled WGS sequence"/>
</dbReference>
<sequence length="83" mass="9988">MRCYLSGRPELRLWLNDEVMFESTECNTRISCEPYVEFKFEIPFQCAFENKGNHESEFQENGGYRLLRESMLWGWVEAEPARR</sequence>
<proteinExistence type="predicted"/>
<reference evidence="2" key="1">
    <citation type="journal article" date="2014" name="Proc. Natl. Acad. Sci. U.S.A.">
        <title>Extensive sampling of basidiomycete genomes demonstrates inadequacy of the white-rot/brown-rot paradigm for wood decay fungi.</title>
        <authorList>
            <person name="Riley R."/>
            <person name="Salamov A.A."/>
            <person name="Brown D.W."/>
            <person name="Nagy L.G."/>
            <person name="Floudas D."/>
            <person name="Held B.W."/>
            <person name="Levasseur A."/>
            <person name="Lombard V."/>
            <person name="Morin E."/>
            <person name="Otillar R."/>
            <person name="Lindquist E.A."/>
            <person name="Sun H."/>
            <person name="LaButti K.M."/>
            <person name="Schmutz J."/>
            <person name="Jabbour D."/>
            <person name="Luo H."/>
            <person name="Baker S.E."/>
            <person name="Pisabarro A.G."/>
            <person name="Walton J.D."/>
            <person name="Blanchette R.A."/>
            <person name="Henrissat B."/>
            <person name="Martin F."/>
            <person name="Cullen D."/>
            <person name="Hibbett D.S."/>
            <person name="Grigoriev I.V."/>
        </authorList>
    </citation>
    <scope>NUCLEOTIDE SEQUENCE [LARGE SCALE GENOMIC DNA]</scope>
    <source>
        <strain evidence="2">CBS 339.88</strain>
    </source>
</reference>
<gene>
    <name evidence="1" type="ORF">GALMADRAFT_227168</name>
</gene>
<keyword evidence="2" id="KW-1185">Reference proteome</keyword>